<dbReference type="GO" id="GO:0005524">
    <property type="term" value="F:ATP binding"/>
    <property type="evidence" value="ECO:0007669"/>
    <property type="project" value="UniProtKB-UniRule"/>
</dbReference>
<keyword evidence="18" id="KW-1185">Reference proteome</keyword>
<dbReference type="InterPro" id="IPR011009">
    <property type="entry name" value="Kinase-like_dom_sf"/>
</dbReference>
<reference evidence="17 18" key="1">
    <citation type="journal article" date="2021" name="Commun. Biol.">
        <title>The genome of Shorea leprosula (Dipterocarpaceae) highlights the ecological relevance of drought in aseasonal tropical rainforests.</title>
        <authorList>
            <person name="Ng K.K.S."/>
            <person name="Kobayashi M.J."/>
            <person name="Fawcett J.A."/>
            <person name="Hatakeyama M."/>
            <person name="Paape T."/>
            <person name="Ng C.H."/>
            <person name="Ang C.C."/>
            <person name="Tnah L.H."/>
            <person name="Lee C.T."/>
            <person name="Nishiyama T."/>
            <person name="Sese J."/>
            <person name="O'Brien M.J."/>
            <person name="Copetti D."/>
            <person name="Mohd Noor M.I."/>
            <person name="Ong R.C."/>
            <person name="Putra M."/>
            <person name="Sireger I.Z."/>
            <person name="Indrioko S."/>
            <person name="Kosugi Y."/>
            <person name="Izuno A."/>
            <person name="Isagi Y."/>
            <person name="Lee S.L."/>
            <person name="Shimizu K.K."/>
        </authorList>
    </citation>
    <scope>NUCLEOTIDE SEQUENCE [LARGE SCALE GENOMIC DNA]</scope>
    <source>
        <tissue evidence="17">Leaf</tissue>
    </source>
</reference>
<evidence type="ECO:0000256" key="8">
    <source>
        <dbReference type="ARBA" id="ARBA00022777"/>
    </source>
</evidence>
<evidence type="ECO:0000256" key="14">
    <source>
        <dbReference type="SAM" id="Phobius"/>
    </source>
</evidence>
<feature type="domain" description="Protein kinase" evidence="16">
    <location>
        <begin position="585"/>
        <end position="862"/>
    </location>
</feature>
<dbReference type="InterPro" id="IPR017441">
    <property type="entry name" value="Protein_kinase_ATP_BS"/>
</dbReference>
<dbReference type="PROSITE" id="PS00108">
    <property type="entry name" value="PROTEIN_KINASE_ST"/>
    <property type="match status" value="1"/>
</dbReference>
<keyword evidence="12" id="KW-0675">Receptor</keyword>
<protein>
    <recommendedName>
        <fullName evidence="16">Protein kinase domain-containing protein</fullName>
    </recommendedName>
</protein>
<comment type="subcellular location">
    <subcellularLocation>
        <location evidence="1">Membrane</location>
        <topology evidence="1">Single-pass membrane protein</topology>
    </subcellularLocation>
</comment>
<keyword evidence="3" id="KW-0597">Phosphoprotein</keyword>
<evidence type="ECO:0000256" key="13">
    <source>
        <dbReference type="PROSITE-ProRule" id="PRU10141"/>
    </source>
</evidence>
<keyword evidence="10 14" id="KW-1133">Transmembrane helix</keyword>
<dbReference type="Gene3D" id="3.30.200.20">
    <property type="entry name" value="Phosphorylase Kinase, domain 1"/>
    <property type="match status" value="1"/>
</dbReference>
<dbReference type="FunFam" id="3.30.200.20:FF:000039">
    <property type="entry name" value="receptor-like protein kinase FERONIA"/>
    <property type="match status" value="1"/>
</dbReference>
<dbReference type="FunFam" id="1.10.510.10:FF:000146">
    <property type="entry name" value="LRR receptor-like serine/threonine-protein kinase IOS1"/>
    <property type="match status" value="1"/>
</dbReference>
<sequence>MEGFDLLILRYLLQCFILCLFILLPSTHAQPGFLSIACCADSNYTDNNLQWIPDDGWFPDRRGCRTITRTNGYKKARVFDLESSPMCYTLTTIRDREYLVRSSFSGNTETAGPGSSFQVVVGKTVVGEVDSTVDSVVEGIFRATYEAVDFCLVQENGDVYISSLELRRVDGLGLAEGDPSRILKVVDRIDLGGSSAEIRYPEDRYDRVWKPASSPESSASANVSVHNATPTVPLEVLHTAVTKPTRLDFSHNNLDTGYFNYSIILYFLELSETVSVGKRVFDIYINNEKRVQKFDILADGSNYKEVTLSVRANGSLNFSLVKVANGFDLGPICNGYEIFQVRPWVQPVDPRDVTMMGEGKQRLLKSDQVDNWAVMRWVRYELWTFNQEIKILTENWTGNPCPNRWEGVVCGNSNDTTFKITALDLSSKGFYGPIPSNITNLTDLQYLNLSCNYFNGTIPTFLLNSSLKSVFVGCNPLLNTSFPTEGPNLVIEDNNTTCQCKSEKQGHGLAIGIATSGFILFIVLLGTVFCCRRKKLIAQGIFDEKRHPMKSDPVYNISSMDDVIIKPISKQIETFTLEYIETVTEKYKTVIGEGGFGLVYQGTLLDGEEVAVKVLSATSTQGTREFDNELNLLSAIRHENLVPLLGYCRENDQQILVYPFMSNGSLQDRLYGEAAKRKILDWPTRLSIALGAARGLMYLHTFARGCVIHRDVKSSNILLDHSMCAKVADFGFSKYAPQEGDTGISLEVRGTAGYLDPEYYSTQQLSAKSDVYSFGVVLLEIVSGREPFNIKGPRKEWSLVEWAKHFIRESKIEEIVDRNIKGLYHSEAMWRVVEVALTCTEPLSANRPCMDDIVRELEDALIIENNASEYMKSIDSLYSIGGSNRIPTAVVSKLLLSIPNSMDPSPSVPQAIAPPEPR</sequence>
<feature type="binding site" evidence="13">
    <location>
        <position position="613"/>
    </location>
    <ligand>
        <name>ATP</name>
        <dbReference type="ChEBI" id="CHEBI:30616"/>
    </ligand>
</feature>
<dbReference type="PROSITE" id="PS00107">
    <property type="entry name" value="PROTEIN_KINASE_ATP"/>
    <property type="match status" value="1"/>
</dbReference>
<evidence type="ECO:0000256" key="9">
    <source>
        <dbReference type="ARBA" id="ARBA00022840"/>
    </source>
</evidence>
<organism evidence="17 18">
    <name type="scientific">Rubroshorea leprosula</name>
    <dbReference type="NCBI Taxonomy" id="152421"/>
    <lineage>
        <taxon>Eukaryota</taxon>
        <taxon>Viridiplantae</taxon>
        <taxon>Streptophyta</taxon>
        <taxon>Embryophyta</taxon>
        <taxon>Tracheophyta</taxon>
        <taxon>Spermatophyta</taxon>
        <taxon>Magnoliopsida</taxon>
        <taxon>eudicotyledons</taxon>
        <taxon>Gunneridae</taxon>
        <taxon>Pentapetalae</taxon>
        <taxon>rosids</taxon>
        <taxon>malvids</taxon>
        <taxon>Malvales</taxon>
        <taxon>Dipterocarpaceae</taxon>
        <taxon>Rubroshorea</taxon>
    </lineage>
</organism>
<evidence type="ECO:0000256" key="6">
    <source>
        <dbReference type="ARBA" id="ARBA00022729"/>
    </source>
</evidence>
<evidence type="ECO:0000256" key="2">
    <source>
        <dbReference type="ARBA" id="ARBA00022527"/>
    </source>
</evidence>
<dbReference type="Proteomes" id="UP001054252">
    <property type="component" value="Unassembled WGS sequence"/>
</dbReference>
<keyword evidence="4" id="KW-0808">Transferase</keyword>
<dbReference type="CDD" id="cd14066">
    <property type="entry name" value="STKc_IRAK"/>
    <property type="match status" value="1"/>
</dbReference>
<dbReference type="Gene3D" id="3.80.10.10">
    <property type="entry name" value="Ribonuclease Inhibitor"/>
    <property type="match status" value="1"/>
</dbReference>
<dbReference type="PANTHER" id="PTHR45631">
    <property type="entry name" value="OS07G0107800 PROTEIN-RELATED"/>
    <property type="match status" value="1"/>
</dbReference>
<comment type="caution">
    <text evidence="17">The sequence shown here is derived from an EMBL/GenBank/DDBJ whole genome shotgun (WGS) entry which is preliminary data.</text>
</comment>
<gene>
    <name evidence="17" type="ORF">SLEP1_g8418</name>
</gene>
<evidence type="ECO:0000259" key="16">
    <source>
        <dbReference type="PROSITE" id="PS50011"/>
    </source>
</evidence>
<keyword evidence="5 14" id="KW-0812">Transmembrane</keyword>
<accession>A0AAV5I9I6</accession>
<keyword evidence="6 15" id="KW-0732">Signal</keyword>
<dbReference type="PROSITE" id="PS50011">
    <property type="entry name" value="PROTEIN_KINASE_DOM"/>
    <property type="match status" value="1"/>
</dbReference>
<dbReference type="InterPro" id="IPR032675">
    <property type="entry name" value="LRR_dom_sf"/>
</dbReference>
<name>A0AAV5I9I6_9ROSI</name>
<dbReference type="SMART" id="SM00220">
    <property type="entry name" value="S_TKc"/>
    <property type="match status" value="1"/>
</dbReference>
<dbReference type="Pfam" id="PF12819">
    <property type="entry name" value="Malectin_like"/>
    <property type="match status" value="1"/>
</dbReference>
<dbReference type="InterPro" id="IPR000719">
    <property type="entry name" value="Prot_kinase_dom"/>
</dbReference>
<dbReference type="GO" id="GO:0004674">
    <property type="term" value="F:protein serine/threonine kinase activity"/>
    <property type="evidence" value="ECO:0007669"/>
    <property type="project" value="UniProtKB-KW"/>
</dbReference>
<evidence type="ECO:0000256" key="3">
    <source>
        <dbReference type="ARBA" id="ARBA00022553"/>
    </source>
</evidence>
<keyword evidence="9 13" id="KW-0067">ATP-binding</keyword>
<dbReference type="InterPro" id="IPR024788">
    <property type="entry name" value="Malectin-like_Carb-bd_dom"/>
</dbReference>
<evidence type="ECO:0000313" key="18">
    <source>
        <dbReference type="Proteomes" id="UP001054252"/>
    </source>
</evidence>
<evidence type="ECO:0000256" key="5">
    <source>
        <dbReference type="ARBA" id="ARBA00022692"/>
    </source>
</evidence>
<evidence type="ECO:0000256" key="15">
    <source>
        <dbReference type="SAM" id="SignalP"/>
    </source>
</evidence>
<keyword evidence="7 13" id="KW-0547">Nucleotide-binding</keyword>
<dbReference type="SUPFAM" id="SSF52058">
    <property type="entry name" value="L domain-like"/>
    <property type="match status" value="1"/>
</dbReference>
<evidence type="ECO:0000256" key="7">
    <source>
        <dbReference type="ARBA" id="ARBA00022741"/>
    </source>
</evidence>
<dbReference type="GO" id="GO:0016020">
    <property type="term" value="C:membrane"/>
    <property type="evidence" value="ECO:0007669"/>
    <property type="project" value="UniProtKB-SubCell"/>
</dbReference>
<dbReference type="EMBL" id="BPVZ01000008">
    <property type="protein sequence ID" value="GKU94999.1"/>
    <property type="molecule type" value="Genomic_DNA"/>
</dbReference>
<dbReference type="AlphaFoldDB" id="A0AAV5I9I6"/>
<dbReference type="SUPFAM" id="SSF56112">
    <property type="entry name" value="Protein kinase-like (PK-like)"/>
    <property type="match status" value="1"/>
</dbReference>
<dbReference type="PANTHER" id="PTHR45631:SF27">
    <property type="entry name" value="PROTEIN KINASE DOMAIN-CONTAINING PROTEIN"/>
    <property type="match status" value="1"/>
</dbReference>
<keyword evidence="11 14" id="KW-0472">Membrane</keyword>
<dbReference type="Gene3D" id="1.10.510.10">
    <property type="entry name" value="Transferase(Phosphotransferase) domain 1"/>
    <property type="match status" value="1"/>
</dbReference>
<dbReference type="InterPro" id="IPR008271">
    <property type="entry name" value="Ser/Thr_kinase_AS"/>
</dbReference>
<dbReference type="Gene3D" id="2.60.120.430">
    <property type="entry name" value="Galactose-binding lectin"/>
    <property type="match status" value="1"/>
</dbReference>
<keyword evidence="8" id="KW-0418">Kinase</keyword>
<proteinExistence type="predicted"/>
<feature type="chain" id="PRO_5043752964" description="Protein kinase domain-containing protein" evidence="15">
    <location>
        <begin position="30"/>
        <end position="918"/>
    </location>
</feature>
<dbReference type="Pfam" id="PF07714">
    <property type="entry name" value="PK_Tyr_Ser-Thr"/>
    <property type="match status" value="1"/>
</dbReference>
<feature type="signal peptide" evidence="15">
    <location>
        <begin position="1"/>
        <end position="29"/>
    </location>
</feature>
<evidence type="ECO:0000313" key="17">
    <source>
        <dbReference type="EMBL" id="GKU94999.1"/>
    </source>
</evidence>
<keyword evidence="2" id="KW-0723">Serine/threonine-protein kinase</keyword>
<evidence type="ECO:0000256" key="12">
    <source>
        <dbReference type="ARBA" id="ARBA00023170"/>
    </source>
</evidence>
<evidence type="ECO:0000256" key="1">
    <source>
        <dbReference type="ARBA" id="ARBA00004167"/>
    </source>
</evidence>
<evidence type="ECO:0000256" key="10">
    <source>
        <dbReference type="ARBA" id="ARBA00022989"/>
    </source>
</evidence>
<evidence type="ECO:0000256" key="11">
    <source>
        <dbReference type="ARBA" id="ARBA00023136"/>
    </source>
</evidence>
<feature type="transmembrane region" description="Helical" evidence="14">
    <location>
        <begin position="508"/>
        <end position="531"/>
    </location>
</feature>
<evidence type="ECO:0000256" key="4">
    <source>
        <dbReference type="ARBA" id="ARBA00022679"/>
    </source>
</evidence>
<dbReference type="InterPro" id="IPR001245">
    <property type="entry name" value="Ser-Thr/Tyr_kinase_cat_dom"/>
</dbReference>